<organism evidence="1 2">
    <name type="scientific">Streptomyces luteireticuli</name>
    <dbReference type="NCBI Taxonomy" id="173858"/>
    <lineage>
        <taxon>Bacteria</taxon>
        <taxon>Bacillati</taxon>
        <taxon>Actinomycetota</taxon>
        <taxon>Actinomycetes</taxon>
        <taxon>Kitasatosporales</taxon>
        <taxon>Streptomycetaceae</taxon>
        <taxon>Streptomyces</taxon>
    </lineage>
</organism>
<dbReference type="Pfam" id="PF09481">
    <property type="entry name" value="CRISPR_Cse1"/>
    <property type="match status" value="1"/>
</dbReference>
<evidence type="ECO:0008006" key="3">
    <source>
        <dbReference type="Google" id="ProtNLM"/>
    </source>
</evidence>
<keyword evidence="2" id="KW-1185">Reference proteome</keyword>
<dbReference type="EMBL" id="BAAABX010000097">
    <property type="protein sequence ID" value="GAA0439786.1"/>
    <property type="molecule type" value="Genomic_DNA"/>
</dbReference>
<dbReference type="Proteomes" id="UP001500879">
    <property type="component" value="Unassembled WGS sequence"/>
</dbReference>
<gene>
    <name evidence="1" type="ORF">GCM10010357_71410</name>
</gene>
<dbReference type="NCBIfam" id="TIGR02547">
    <property type="entry name" value="casA_cse1"/>
    <property type="match status" value="1"/>
</dbReference>
<dbReference type="RefSeq" id="WP_344033328.1">
    <property type="nucleotide sequence ID" value="NZ_BAAABX010000097.1"/>
</dbReference>
<name>A0ABN0Z967_9ACTN</name>
<proteinExistence type="predicted"/>
<evidence type="ECO:0000313" key="1">
    <source>
        <dbReference type="EMBL" id="GAA0439786.1"/>
    </source>
</evidence>
<comment type="caution">
    <text evidence="1">The sequence shown here is derived from an EMBL/GenBank/DDBJ whole genome shotgun (WGS) entry which is preliminary data.</text>
</comment>
<accession>A0ABN0Z967</accession>
<protein>
    <recommendedName>
        <fullName evidence="3">Type I-E CRISPR-associated protein Cse1/CasA</fullName>
    </recommendedName>
</protein>
<dbReference type="InterPro" id="IPR013381">
    <property type="entry name" value="CRISPR-assoc_prot_Cse1"/>
</dbReference>
<evidence type="ECO:0000313" key="2">
    <source>
        <dbReference type="Proteomes" id="UP001500879"/>
    </source>
</evidence>
<sequence length="523" mass="58787">MPSGPARFNAADDPWIDVRTATTYRQVGLRDLFLDAHTIDDLALPSPPAASALLRILVAITARITDLDDADLGAAQWHTHRRQLLTCGRGFTAQRVHAYFDTHCFEVFDPVRPWLQDPALPEQCTTTAGINTLIFGRPAGNNLAWLCPHTHTDHDATPVPTAEALQHLLIHHYYGRSGGCSARTVAGTSHPRGTSGPLRSTVSFHPLGRTLHETLLAGIPPFLDDEQTLQDQCPWEETPPPDPLRPPHPVTWPGRLLTGRSRHAVLLIPGDDGTTVTDTYLTWATQHRKLETTDPYLIVHTDPKKPIERRRTVRRADADRAWWRDLDALLLAPDENRATRRPQVFDTLNDLPATIRRTLRVRVHGFDQDTKVNNRQWYTAITPPVLNWAQENDPQRAERIAQCCQAAEQIAVRLTFLADRAWKQTTTPNSASLAPDRPQRRTRGAWMSRARAVYWEHAERVFWRLLDEPDTPAYTAFADTAATALRQATDSDRVRHRAAARAVALAVAALYRRAPRPSARQEA</sequence>
<reference evidence="1 2" key="1">
    <citation type="journal article" date="2019" name="Int. J. Syst. Evol. Microbiol.">
        <title>The Global Catalogue of Microorganisms (GCM) 10K type strain sequencing project: providing services to taxonomists for standard genome sequencing and annotation.</title>
        <authorList>
            <consortium name="The Broad Institute Genomics Platform"/>
            <consortium name="The Broad Institute Genome Sequencing Center for Infectious Disease"/>
            <person name="Wu L."/>
            <person name="Ma J."/>
        </authorList>
    </citation>
    <scope>NUCLEOTIDE SEQUENCE [LARGE SCALE GENOMIC DNA]</scope>
    <source>
        <strain evidence="1 2">JCM 4788</strain>
    </source>
</reference>